<dbReference type="FunFam" id="3.30.70.270:FF:000001">
    <property type="entry name" value="Diguanylate cyclase domain protein"/>
    <property type="match status" value="1"/>
</dbReference>
<dbReference type="PIRSF" id="PIRSF005925">
    <property type="entry name" value="Dos"/>
    <property type="match status" value="1"/>
</dbReference>
<reference evidence="6 7" key="1">
    <citation type="submission" date="2016-10" db="EMBL/GenBank/DDBJ databases">
        <authorList>
            <person name="de Groot N.N."/>
        </authorList>
    </citation>
    <scope>NUCLEOTIDE SEQUENCE [LARGE SCALE GENOMIC DNA]</scope>
    <source>
        <strain evidence="6 7">CECT 7543</strain>
    </source>
</reference>
<protein>
    <submittedName>
        <fullName evidence="6">PAS domain S-box-containing protein/diguanylate cyclase (GGDEF) domain-containing protein</fullName>
    </submittedName>
</protein>
<dbReference type="CDD" id="cd01948">
    <property type="entry name" value="EAL"/>
    <property type="match status" value="1"/>
</dbReference>
<proteinExistence type="predicted"/>
<dbReference type="PROSITE" id="PS50883">
    <property type="entry name" value="EAL"/>
    <property type="match status" value="1"/>
</dbReference>
<dbReference type="Gene3D" id="3.30.450.40">
    <property type="match status" value="1"/>
</dbReference>
<dbReference type="GO" id="GO:0005886">
    <property type="term" value="C:plasma membrane"/>
    <property type="evidence" value="ECO:0007669"/>
    <property type="project" value="UniProtKB-SubCell"/>
</dbReference>
<name>A0A1H0D5R0_9PSED</name>
<dbReference type="SMART" id="SM00052">
    <property type="entry name" value="EAL"/>
    <property type="match status" value="1"/>
</dbReference>
<dbReference type="SMART" id="SM00086">
    <property type="entry name" value="PAC"/>
    <property type="match status" value="2"/>
</dbReference>
<dbReference type="InterPro" id="IPR012226">
    <property type="entry name" value="Diguanyl_cyclase/Pdiesterase"/>
</dbReference>
<dbReference type="Pfam" id="PF13426">
    <property type="entry name" value="PAS_9"/>
    <property type="match status" value="2"/>
</dbReference>
<dbReference type="SMART" id="SM00065">
    <property type="entry name" value="GAF"/>
    <property type="match status" value="1"/>
</dbReference>
<organism evidence="6 7">
    <name type="scientific">Pseudomonas arsenicoxydans</name>
    <dbReference type="NCBI Taxonomy" id="702115"/>
    <lineage>
        <taxon>Bacteria</taxon>
        <taxon>Pseudomonadati</taxon>
        <taxon>Pseudomonadota</taxon>
        <taxon>Gammaproteobacteria</taxon>
        <taxon>Pseudomonadales</taxon>
        <taxon>Pseudomonadaceae</taxon>
        <taxon>Pseudomonas</taxon>
    </lineage>
</organism>
<dbReference type="SUPFAM" id="SSF55785">
    <property type="entry name" value="PYP-like sensor domain (PAS domain)"/>
    <property type="match status" value="2"/>
</dbReference>
<dbReference type="InterPro" id="IPR001633">
    <property type="entry name" value="EAL_dom"/>
</dbReference>
<evidence type="ECO:0000259" key="3">
    <source>
        <dbReference type="PROSITE" id="PS50112"/>
    </source>
</evidence>
<dbReference type="InterPro" id="IPR029787">
    <property type="entry name" value="Nucleotide_cyclase"/>
</dbReference>
<evidence type="ECO:0000256" key="2">
    <source>
        <dbReference type="ARBA" id="ARBA00004533"/>
    </source>
</evidence>
<dbReference type="SUPFAM" id="SSF55781">
    <property type="entry name" value="GAF domain-like"/>
    <property type="match status" value="1"/>
</dbReference>
<dbReference type="Proteomes" id="UP000198827">
    <property type="component" value="Chromosome I"/>
</dbReference>
<dbReference type="InterPro" id="IPR052155">
    <property type="entry name" value="Biofilm_reg_signaling"/>
</dbReference>
<dbReference type="InterPro" id="IPR000160">
    <property type="entry name" value="GGDEF_dom"/>
</dbReference>
<dbReference type="SUPFAM" id="SSF55073">
    <property type="entry name" value="Nucleotide cyclase"/>
    <property type="match status" value="1"/>
</dbReference>
<evidence type="ECO:0000313" key="7">
    <source>
        <dbReference type="Proteomes" id="UP000198827"/>
    </source>
</evidence>
<evidence type="ECO:0000259" key="4">
    <source>
        <dbReference type="PROSITE" id="PS50883"/>
    </source>
</evidence>
<evidence type="ECO:0000256" key="1">
    <source>
        <dbReference type="ARBA" id="ARBA00001946"/>
    </source>
</evidence>
<dbReference type="InterPro" id="IPR029016">
    <property type="entry name" value="GAF-like_dom_sf"/>
</dbReference>
<evidence type="ECO:0000313" key="6">
    <source>
        <dbReference type="EMBL" id="SDN65415.1"/>
    </source>
</evidence>
<dbReference type="InterPro" id="IPR003018">
    <property type="entry name" value="GAF"/>
</dbReference>
<dbReference type="PANTHER" id="PTHR44757:SF2">
    <property type="entry name" value="BIOFILM ARCHITECTURE MAINTENANCE PROTEIN MBAA"/>
    <property type="match status" value="1"/>
</dbReference>
<dbReference type="SUPFAM" id="SSF141868">
    <property type="entry name" value="EAL domain-like"/>
    <property type="match status" value="1"/>
</dbReference>
<dbReference type="CDD" id="cd01949">
    <property type="entry name" value="GGDEF"/>
    <property type="match status" value="1"/>
</dbReference>
<feature type="domain" description="PAS" evidence="3">
    <location>
        <begin position="7"/>
        <end position="53"/>
    </location>
</feature>
<accession>A0A1H0D5R0</accession>
<dbReference type="Pfam" id="PF13185">
    <property type="entry name" value="GAF_2"/>
    <property type="match status" value="1"/>
</dbReference>
<dbReference type="PROSITE" id="PS50887">
    <property type="entry name" value="GGDEF"/>
    <property type="match status" value="1"/>
</dbReference>
<feature type="domain" description="PAS" evidence="3">
    <location>
        <begin position="131"/>
        <end position="201"/>
    </location>
</feature>
<dbReference type="InterPro" id="IPR000014">
    <property type="entry name" value="PAS"/>
</dbReference>
<dbReference type="NCBIfam" id="TIGR00229">
    <property type="entry name" value="sensory_box"/>
    <property type="match status" value="2"/>
</dbReference>
<feature type="domain" description="EAL" evidence="4">
    <location>
        <begin position="591"/>
        <end position="845"/>
    </location>
</feature>
<evidence type="ECO:0000259" key="5">
    <source>
        <dbReference type="PROSITE" id="PS50887"/>
    </source>
</evidence>
<dbReference type="PANTHER" id="PTHR44757">
    <property type="entry name" value="DIGUANYLATE CYCLASE DGCP"/>
    <property type="match status" value="1"/>
</dbReference>
<dbReference type="InterPro" id="IPR035919">
    <property type="entry name" value="EAL_sf"/>
</dbReference>
<dbReference type="PROSITE" id="PS50112">
    <property type="entry name" value="PAS"/>
    <property type="match status" value="2"/>
</dbReference>
<dbReference type="Pfam" id="PF00563">
    <property type="entry name" value="EAL"/>
    <property type="match status" value="1"/>
</dbReference>
<dbReference type="InterPro" id="IPR043128">
    <property type="entry name" value="Rev_trsase/Diguanyl_cyclase"/>
</dbReference>
<sequence length="848" mass="94700">MPNCTDLSQVFIQTLEQSVDSVVVIDSQNRIILFNEASEKLWGYGSDEVLGRNVECLVPKPIRAQHDGYIEANRRTGINKIVGTSRDVLIECKGGARRWGSMSISKIDAQGQMLYAAFIKDITRQHEEQHRLYLLSLVVDTTENAIFITDASWAIIYVNDGFTQMFGYSAQDVVNRTPIEVLAPYFKHSRIAAIRRQLARNDAYHGQEFGYDRGGQRVWCNVTTYPVHDIHGHLTNTVSVLIDVTHTRMHEVLRHKMLEAMVREESLETLMNLACLEVQRIAPEVIATVLRVDEKGLLHTLAAPGLPVAYSKALDGTAVHPESGSCGAAAFSGESVMVSDITSHPFWEGFRDLVIELGLKACWSTPIKSSDGRVLGTFAFYYRESREPSPLHSLLVNACIHLCALALEREESRVHIRQLAFYDDLTGLANRNLLHARAEQAIAQASRHQSSVAVVFIDLDRFKQVNDSLGHPAGDEFLRVIAHRLSDRRRESDIVSRLSGDEFVLVLPQCTSVQATDLIEQLRARLSAPCQISGVTLKPSMSFGVSMFPEDGRTMELLLHRADMAMYQAKTSVRGSVCFFSDGLDQLAQGRLRLEAALREAIDDEALHLVYQPQIVLGEFELYGIEALARWTHPQLGEVSPTCFIPLAEECGLIGEFGLWALREACRQLAAWRKQGLRVPTVSVNMSPTNFHNRNLSKVIIRTLEEYGLQASDLTLEITESVLMDTNPDTLTTIEEVHALGISLAMDDFGTGYSSLGYLRRMPIQELKLDRSFVHDLESDATSQALSEAVIRIGESLHLRVVAEGIETLAQQRILQNQGYRIAQGFLISKPLAPDDLSHWLEKHCAFG</sequence>
<dbReference type="Gene3D" id="3.30.70.270">
    <property type="match status" value="1"/>
</dbReference>
<dbReference type="Gene3D" id="3.30.450.20">
    <property type="entry name" value="PAS domain"/>
    <property type="match status" value="2"/>
</dbReference>
<feature type="domain" description="GGDEF" evidence="5">
    <location>
        <begin position="450"/>
        <end position="582"/>
    </location>
</feature>
<dbReference type="InterPro" id="IPR001610">
    <property type="entry name" value="PAC"/>
</dbReference>
<dbReference type="NCBIfam" id="TIGR00254">
    <property type="entry name" value="GGDEF"/>
    <property type="match status" value="1"/>
</dbReference>
<comment type="subcellular location">
    <subcellularLocation>
        <location evidence="2">Cell inner membrane</location>
    </subcellularLocation>
</comment>
<dbReference type="InterPro" id="IPR035965">
    <property type="entry name" value="PAS-like_dom_sf"/>
</dbReference>
<dbReference type="CDD" id="cd00130">
    <property type="entry name" value="PAS"/>
    <property type="match status" value="2"/>
</dbReference>
<dbReference type="AlphaFoldDB" id="A0A1H0D5R0"/>
<gene>
    <name evidence="6" type="ORF">SAMN04489798_0829</name>
</gene>
<comment type="cofactor">
    <cofactor evidence="1">
        <name>Mg(2+)</name>
        <dbReference type="ChEBI" id="CHEBI:18420"/>
    </cofactor>
</comment>
<dbReference type="EMBL" id="LT629705">
    <property type="protein sequence ID" value="SDN65415.1"/>
    <property type="molecule type" value="Genomic_DNA"/>
</dbReference>
<dbReference type="Pfam" id="PF00990">
    <property type="entry name" value="GGDEF"/>
    <property type="match status" value="1"/>
</dbReference>
<dbReference type="GO" id="GO:0003824">
    <property type="term" value="F:catalytic activity"/>
    <property type="evidence" value="ECO:0007669"/>
    <property type="project" value="UniProtKB-ARBA"/>
</dbReference>
<dbReference type="SMART" id="SM00091">
    <property type="entry name" value="PAS"/>
    <property type="match status" value="2"/>
</dbReference>
<dbReference type="RefSeq" id="WP_090177218.1">
    <property type="nucleotide sequence ID" value="NZ_LT629705.1"/>
</dbReference>
<dbReference type="SMART" id="SM00267">
    <property type="entry name" value="GGDEF"/>
    <property type="match status" value="1"/>
</dbReference>
<dbReference type="Gene3D" id="3.20.20.450">
    <property type="entry name" value="EAL domain"/>
    <property type="match status" value="1"/>
</dbReference>
<dbReference type="OrthoDB" id="9804951at2"/>